<dbReference type="CDD" id="cd18614">
    <property type="entry name" value="GH130"/>
    <property type="match status" value="1"/>
</dbReference>
<dbReference type="PIRSF" id="PIRSF016202">
    <property type="entry name" value="PH1107"/>
    <property type="match status" value="1"/>
</dbReference>
<keyword evidence="4" id="KW-0326">Glycosidase</keyword>
<evidence type="ECO:0000256" key="3">
    <source>
        <dbReference type="ARBA" id="ARBA00024356"/>
    </source>
</evidence>
<evidence type="ECO:0000256" key="1">
    <source>
        <dbReference type="ARBA" id="ARBA00022676"/>
    </source>
</evidence>
<dbReference type="InterPro" id="IPR023296">
    <property type="entry name" value="Glyco_hydro_beta-prop_sf"/>
</dbReference>
<dbReference type="AlphaFoldDB" id="A0A7V2F6E0"/>
<sequence>MSYTSSVVALFQRHPEPILSPMPEVSWASGAVFNPGAWYDGAQVHLLFRGVPAGYRRVPLEQTRPGEPAWGFEPYVSYIGYAHSSDGVHFTVRPEPFIHPDAPYDRFGVEDPRISRIDDLYLITYTALGAPAFATPGCVRIGLASSPDFRTVTKHGIVGPEMTDKDAVIFPKRIRGRIAMLHRIAPSIQLIYFEDLEQLFHPPAALWERHLRTLDEHVILRPEFPWEAKKIGAGPTPIETPEGWLLLYHGVDMQYVYRMGMALLDLEDPKRVIARTPEPVLAPELPFEREGDVPNVVFPEGAVVINDMLYVYYGAADRTVGLARASLSDVLTYLRTCPAEVSS</sequence>
<keyword evidence="4" id="KW-0378">Hydrolase</keyword>
<dbReference type="Pfam" id="PF04041">
    <property type="entry name" value="Glyco_hydro_130"/>
    <property type="match status" value="1"/>
</dbReference>
<organism evidence="4">
    <name type="scientific">Rhodothermus marinus</name>
    <name type="common">Rhodothermus obamensis</name>
    <dbReference type="NCBI Taxonomy" id="29549"/>
    <lineage>
        <taxon>Bacteria</taxon>
        <taxon>Pseudomonadati</taxon>
        <taxon>Rhodothermota</taxon>
        <taxon>Rhodothermia</taxon>
        <taxon>Rhodothermales</taxon>
        <taxon>Rhodothermaceae</taxon>
        <taxon>Rhodothermus</taxon>
    </lineage>
</organism>
<evidence type="ECO:0000313" key="4">
    <source>
        <dbReference type="EMBL" id="HER95828.1"/>
    </source>
</evidence>
<dbReference type="GO" id="GO:0016757">
    <property type="term" value="F:glycosyltransferase activity"/>
    <property type="evidence" value="ECO:0007669"/>
    <property type="project" value="UniProtKB-KW"/>
</dbReference>
<proteinExistence type="inferred from homology"/>
<evidence type="ECO:0000256" key="2">
    <source>
        <dbReference type="ARBA" id="ARBA00022679"/>
    </source>
</evidence>
<protein>
    <submittedName>
        <fullName evidence="4">Glycosidase</fullName>
    </submittedName>
</protein>
<dbReference type="GO" id="GO:0016798">
    <property type="term" value="F:hydrolase activity, acting on glycosyl bonds"/>
    <property type="evidence" value="ECO:0007669"/>
    <property type="project" value="UniProtKB-KW"/>
</dbReference>
<gene>
    <name evidence="4" type="ORF">ENO59_04850</name>
</gene>
<dbReference type="PANTHER" id="PTHR34106:SF5">
    <property type="entry name" value="GLYCOSIDASE"/>
    <property type="match status" value="1"/>
</dbReference>
<dbReference type="Gene3D" id="2.115.10.20">
    <property type="entry name" value="Glycosyl hydrolase domain, family 43"/>
    <property type="match status" value="1"/>
</dbReference>
<dbReference type="SUPFAM" id="SSF75005">
    <property type="entry name" value="Arabinanase/levansucrase/invertase"/>
    <property type="match status" value="1"/>
</dbReference>
<dbReference type="PANTHER" id="PTHR34106">
    <property type="entry name" value="GLYCOSIDASE"/>
    <property type="match status" value="1"/>
</dbReference>
<dbReference type="EMBL" id="DSGB01000004">
    <property type="protein sequence ID" value="HER95828.1"/>
    <property type="molecule type" value="Genomic_DNA"/>
</dbReference>
<keyword evidence="2" id="KW-0808">Transferase</keyword>
<comment type="caution">
    <text evidence="4">The sequence shown here is derived from an EMBL/GenBank/DDBJ whole genome shotgun (WGS) entry which is preliminary data.</text>
</comment>
<dbReference type="InterPro" id="IPR007184">
    <property type="entry name" value="Mannoside_phosphorylase"/>
</dbReference>
<name>A0A7V2F6E0_RHOMR</name>
<accession>A0A7V2F6E0</accession>
<keyword evidence="1" id="KW-0328">Glycosyltransferase</keyword>
<comment type="similarity">
    <text evidence="3">Belongs to the glycosyl hydrolase 130 family.</text>
</comment>
<reference evidence="4" key="1">
    <citation type="journal article" date="2020" name="mSystems">
        <title>Genome- and Community-Level Interaction Insights into Carbon Utilization and Element Cycling Functions of Hydrothermarchaeota in Hydrothermal Sediment.</title>
        <authorList>
            <person name="Zhou Z."/>
            <person name="Liu Y."/>
            <person name="Xu W."/>
            <person name="Pan J."/>
            <person name="Luo Z.H."/>
            <person name="Li M."/>
        </authorList>
    </citation>
    <scope>NUCLEOTIDE SEQUENCE [LARGE SCALE GENOMIC DNA]</scope>
    <source>
        <strain evidence="4">SpSt-143</strain>
    </source>
</reference>